<keyword evidence="3" id="KW-1185">Reference proteome</keyword>
<evidence type="ECO:0008006" key="4">
    <source>
        <dbReference type="Google" id="ProtNLM"/>
    </source>
</evidence>
<dbReference type="EMBL" id="JAANIU010006111">
    <property type="protein sequence ID" value="KAG1543646.1"/>
    <property type="molecule type" value="Genomic_DNA"/>
</dbReference>
<protein>
    <recommendedName>
        <fullName evidence="4">Transposase IS701-like DDE domain-containing protein</fullName>
    </recommendedName>
</protein>
<proteinExistence type="predicted"/>
<evidence type="ECO:0000256" key="1">
    <source>
        <dbReference type="SAM" id="SignalP"/>
    </source>
</evidence>
<feature type="chain" id="PRO_5040514115" description="Transposase IS701-like DDE domain-containing protein" evidence="1">
    <location>
        <begin position="20"/>
        <end position="272"/>
    </location>
</feature>
<dbReference type="AlphaFoldDB" id="A0A9P6YAV2"/>
<comment type="caution">
    <text evidence="2">The sequence shown here is derived from an EMBL/GenBank/DDBJ whole genome shotgun (WGS) entry which is preliminary data.</text>
</comment>
<feature type="signal peptide" evidence="1">
    <location>
        <begin position="1"/>
        <end position="19"/>
    </location>
</feature>
<evidence type="ECO:0000313" key="2">
    <source>
        <dbReference type="EMBL" id="KAG1543646.1"/>
    </source>
</evidence>
<reference evidence="2 3" key="1">
    <citation type="journal article" date="2020" name="Microb. Genom.">
        <title>Genetic diversity of clinical and environmental Mucorales isolates obtained from an investigation of mucormycosis cases among solid organ transplant recipients.</title>
        <authorList>
            <person name="Nguyen M.H."/>
            <person name="Kaul D."/>
            <person name="Muto C."/>
            <person name="Cheng S.J."/>
            <person name="Richter R.A."/>
            <person name="Bruno V.M."/>
            <person name="Liu G."/>
            <person name="Beyhan S."/>
            <person name="Sundermann A.J."/>
            <person name="Mounaud S."/>
            <person name="Pasculle A.W."/>
            <person name="Nierman W.C."/>
            <person name="Driscoll E."/>
            <person name="Cumbie R."/>
            <person name="Clancy C.J."/>
            <person name="Dupont C.L."/>
        </authorList>
    </citation>
    <scope>NUCLEOTIDE SEQUENCE [LARGE SCALE GENOMIC DNA]</scope>
    <source>
        <strain evidence="2 3">GL24</strain>
    </source>
</reference>
<keyword evidence="1" id="KW-0732">Signal</keyword>
<accession>A0A9P6YAV2</accession>
<sequence>MQGHVLGVRFGVGLAAVQALFLGGEGDNANGPLRRLLELADQVAGRHGDAHACAVIDRAGAQVPRIQMTANHHHFLRQAAAGDLADHVVRGGRAIPAAIQRHLHRGAATGQQARQLIGIGHRQCCRRHRRQAVIETGDTGVRHAMRVGTRRAHQEADRALADRLRRALAADRAATAVVAAIAERQHLVIDESDLALQRAGRCGLQCGQIGKAHHLGFNGAARAAAQRGDLQRLLILAGHRGMFAAAFPLRERHRPRRGHRLRCRRCADRSRW</sequence>
<gene>
    <name evidence="2" type="ORF">G6F50_013962</name>
</gene>
<evidence type="ECO:0000313" key="3">
    <source>
        <dbReference type="Proteomes" id="UP000740926"/>
    </source>
</evidence>
<dbReference type="Proteomes" id="UP000740926">
    <property type="component" value="Unassembled WGS sequence"/>
</dbReference>
<organism evidence="2 3">
    <name type="scientific">Rhizopus delemar</name>
    <dbReference type="NCBI Taxonomy" id="936053"/>
    <lineage>
        <taxon>Eukaryota</taxon>
        <taxon>Fungi</taxon>
        <taxon>Fungi incertae sedis</taxon>
        <taxon>Mucoromycota</taxon>
        <taxon>Mucoromycotina</taxon>
        <taxon>Mucoromycetes</taxon>
        <taxon>Mucorales</taxon>
        <taxon>Mucorineae</taxon>
        <taxon>Rhizopodaceae</taxon>
        <taxon>Rhizopus</taxon>
    </lineage>
</organism>
<name>A0A9P6YAV2_9FUNG</name>